<evidence type="ECO:0000313" key="2">
    <source>
        <dbReference type="Proteomes" id="UP000748531"/>
    </source>
</evidence>
<dbReference type="EMBL" id="LUCH01002624">
    <property type="protein sequence ID" value="KAF5401214.1"/>
    <property type="molecule type" value="Genomic_DNA"/>
</dbReference>
<comment type="caution">
    <text evidence="1">The sequence shown here is derived from an EMBL/GenBank/DDBJ whole genome shotgun (WGS) entry which is preliminary data.</text>
</comment>
<evidence type="ECO:0000313" key="1">
    <source>
        <dbReference type="EMBL" id="KAF5401214.1"/>
    </source>
</evidence>
<dbReference type="AlphaFoldDB" id="A0A8J4WIG2"/>
<keyword evidence="2" id="KW-1185">Reference proteome</keyword>
<dbReference type="InterPro" id="IPR032675">
    <property type="entry name" value="LRR_dom_sf"/>
</dbReference>
<protein>
    <submittedName>
        <fullName evidence="1">Uncharacterized protein</fullName>
    </submittedName>
</protein>
<name>A0A8J4WIG2_9TREM</name>
<reference evidence="1" key="1">
    <citation type="submission" date="2019-05" db="EMBL/GenBank/DDBJ databases">
        <title>Annotation for the trematode Paragonimus heterotremus.</title>
        <authorList>
            <person name="Choi Y.-J."/>
        </authorList>
    </citation>
    <scope>NUCLEOTIDE SEQUENCE</scope>
    <source>
        <strain evidence="1">LC</strain>
    </source>
</reference>
<dbReference type="SUPFAM" id="SSF52047">
    <property type="entry name" value="RNI-like"/>
    <property type="match status" value="1"/>
</dbReference>
<gene>
    <name evidence="1" type="ORF">PHET_05530</name>
</gene>
<dbReference type="Proteomes" id="UP000748531">
    <property type="component" value="Unassembled WGS sequence"/>
</dbReference>
<sequence length="110" mass="12181">MGVHASGKHLSAISDTFSRSFKQRIQTDQSNGFSDEKNGSKHFPGCTRVNLSGNMITDSTLHSLVQNLQKLKQLKYLELSNTGLGACNPQSICQLIQNVPNLEYIDLSRE</sequence>
<dbReference type="Gene3D" id="3.80.10.10">
    <property type="entry name" value="Ribonuclease Inhibitor"/>
    <property type="match status" value="1"/>
</dbReference>
<organism evidence="1 2">
    <name type="scientific">Paragonimus heterotremus</name>
    <dbReference type="NCBI Taxonomy" id="100268"/>
    <lineage>
        <taxon>Eukaryota</taxon>
        <taxon>Metazoa</taxon>
        <taxon>Spiralia</taxon>
        <taxon>Lophotrochozoa</taxon>
        <taxon>Platyhelminthes</taxon>
        <taxon>Trematoda</taxon>
        <taxon>Digenea</taxon>
        <taxon>Plagiorchiida</taxon>
        <taxon>Troglotremata</taxon>
        <taxon>Troglotrematidae</taxon>
        <taxon>Paragonimus</taxon>
    </lineage>
</organism>
<proteinExistence type="predicted"/>
<accession>A0A8J4WIG2</accession>